<gene>
    <name evidence="2" type="ORF">UFOPK2579_00002</name>
</gene>
<dbReference type="PANTHER" id="PTHR30461">
    <property type="entry name" value="DNA-INVERTASE FROM LAMBDOID PROPHAGE"/>
    <property type="match status" value="1"/>
</dbReference>
<dbReference type="InterPro" id="IPR038109">
    <property type="entry name" value="DNA_bind_recomb_sf"/>
</dbReference>
<reference evidence="2" key="1">
    <citation type="submission" date="2020-05" db="EMBL/GenBank/DDBJ databases">
        <authorList>
            <person name="Chiriac C."/>
            <person name="Salcher M."/>
            <person name="Ghai R."/>
            <person name="Kavagutti S V."/>
        </authorList>
    </citation>
    <scope>NUCLEOTIDE SEQUENCE</scope>
</reference>
<dbReference type="InterPro" id="IPR011109">
    <property type="entry name" value="DNA_bind_recombinase_dom"/>
</dbReference>
<dbReference type="Pfam" id="PF00239">
    <property type="entry name" value="Resolvase"/>
    <property type="match status" value="1"/>
</dbReference>
<evidence type="ECO:0000313" key="2">
    <source>
        <dbReference type="EMBL" id="CAB4683957.1"/>
    </source>
</evidence>
<dbReference type="Gene3D" id="3.90.1750.20">
    <property type="entry name" value="Putative Large Serine Recombinase, Chain B, Domain 2"/>
    <property type="match status" value="1"/>
</dbReference>
<dbReference type="InterPro" id="IPR050639">
    <property type="entry name" value="SSR_resolvase"/>
</dbReference>
<dbReference type="PANTHER" id="PTHR30461:SF23">
    <property type="entry name" value="DNA RECOMBINASE-RELATED"/>
    <property type="match status" value="1"/>
</dbReference>
<dbReference type="PROSITE" id="PS51737">
    <property type="entry name" value="RECOMBINASE_DNA_BIND"/>
    <property type="match status" value="1"/>
</dbReference>
<dbReference type="Pfam" id="PF07508">
    <property type="entry name" value="Recombinase"/>
    <property type="match status" value="1"/>
</dbReference>
<dbReference type="InterPro" id="IPR025827">
    <property type="entry name" value="Zn_ribbon_recom_dom"/>
</dbReference>
<accession>A0A6J6NCS9</accession>
<protein>
    <submittedName>
        <fullName evidence="2">Unannotated protein</fullName>
    </submittedName>
</protein>
<dbReference type="GO" id="GO:0003677">
    <property type="term" value="F:DNA binding"/>
    <property type="evidence" value="ECO:0007669"/>
    <property type="project" value="InterPro"/>
</dbReference>
<proteinExistence type="predicted"/>
<dbReference type="Gene3D" id="3.40.50.1390">
    <property type="entry name" value="Resolvase, N-terminal catalytic domain"/>
    <property type="match status" value="1"/>
</dbReference>
<dbReference type="SUPFAM" id="SSF53041">
    <property type="entry name" value="Resolvase-like"/>
    <property type="match status" value="1"/>
</dbReference>
<sequence>MAGRPNLRQVPARPRRVLGIVRVSKERDGMVSPELQVTAITDYCASVGHHLAGIVEGIDESGSQRKSSWWRRLDDAVASVESGEYDGIVVWKYSRTARHRMKWAVALDRVESAGGVLESATEQFDTTTSAGRFARGMVAEMNAFEAERIGEVWKESHERRIRNGRPHTGKARFGYTYDLTEKLHKPHPEQAPILADLYRRYVAGESIGTLVQWLNRHGWRTARGGSWADDTLRKQLDTGFAAGLFTYHGDYYPGAHEALIDPDLWQAYKDARVARRKVPPRTERSPYLLSGLVRCARCGSVMVAYRETPRATKYDNRRGKAYPTPGVRLSWRCKRCPELGKGPTGYVASHLVETQLLEHLSALAASVEADSIEKVVVDARQTLLEVELDRLTREGAKLQEALIRLAVSNAENPLPPAIYAQSKDDIESRARDVAAAIEAAGATVRRSSKQPAHTAASLLAEWDDLPIEGRREVLRSLIDCVLVRTGRDLFAVVVEWPEARR</sequence>
<dbReference type="InterPro" id="IPR006119">
    <property type="entry name" value="Resolv_N"/>
</dbReference>
<dbReference type="EMBL" id="CAEZXR010000001">
    <property type="protein sequence ID" value="CAB4683957.1"/>
    <property type="molecule type" value="Genomic_DNA"/>
</dbReference>
<evidence type="ECO:0000259" key="1">
    <source>
        <dbReference type="PROSITE" id="PS51737"/>
    </source>
</evidence>
<name>A0A6J6NCS9_9ZZZZ</name>
<organism evidence="2">
    <name type="scientific">freshwater metagenome</name>
    <dbReference type="NCBI Taxonomy" id="449393"/>
    <lineage>
        <taxon>unclassified sequences</taxon>
        <taxon>metagenomes</taxon>
        <taxon>ecological metagenomes</taxon>
    </lineage>
</organism>
<dbReference type="SMART" id="SM00857">
    <property type="entry name" value="Resolvase"/>
    <property type="match status" value="1"/>
</dbReference>
<dbReference type="InterPro" id="IPR036162">
    <property type="entry name" value="Resolvase-like_N_sf"/>
</dbReference>
<dbReference type="AlphaFoldDB" id="A0A6J6NCS9"/>
<dbReference type="GO" id="GO:0000150">
    <property type="term" value="F:DNA strand exchange activity"/>
    <property type="evidence" value="ECO:0007669"/>
    <property type="project" value="InterPro"/>
</dbReference>
<dbReference type="Pfam" id="PF13408">
    <property type="entry name" value="Zn_ribbon_recom"/>
    <property type="match status" value="1"/>
</dbReference>
<feature type="domain" description="Recombinase" evidence="1">
    <location>
        <begin position="174"/>
        <end position="278"/>
    </location>
</feature>